<protein>
    <recommendedName>
        <fullName evidence="2">DUF8040 domain-containing protein</fullName>
    </recommendedName>
</protein>
<keyword evidence="1" id="KW-0472">Membrane</keyword>
<organism evidence="3 4">
    <name type="scientific">Malus domestica</name>
    <name type="common">Apple</name>
    <name type="synonym">Pyrus malus</name>
    <dbReference type="NCBI Taxonomy" id="3750"/>
    <lineage>
        <taxon>Eukaryota</taxon>
        <taxon>Viridiplantae</taxon>
        <taxon>Streptophyta</taxon>
        <taxon>Embryophyta</taxon>
        <taxon>Tracheophyta</taxon>
        <taxon>Spermatophyta</taxon>
        <taxon>Magnoliopsida</taxon>
        <taxon>eudicotyledons</taxon>
        <taxon>Gunneridae</taxon>
        <taxon>Pentapetalae</taxon>
        <taxon>rosids</taxon>
        <taxon>fabids</taxon>
        <taxon>Rosales</taxon>
        <taxon>Rosaceae</taxon>
        <taxon>Amygdaloideae</taxon>
        <taxon>Maleae</taxon>
        <taxon>Malus</taxon>
    </lineage>
</organism>
<dbReference type="Proteomes" id="UP000290289">
    <property type="component" value="Chromosome 6"/>
</dbReference>
<feature type="transmembrane region" description="Helical" evidence="1">
    <location>
        <begin position="158"/>
        <end position="176"/>
    </location>
</feature>
<evidence type="ECO:0000313" key="3">
    <source>
        <dbReference type="EMBL" id="RXH97292.1"/>
    </source>
</evidence>
<feature type="transmembrane region" description="Helical" evidence="1">
    <location>
        <begin position="45"/>
        <end position="70"/>
    </location>
</feature>
<accession>A0A498JUT3</accession>
<dbReference type="EMBL" id="RDQH01000332">
    <property type="protein sequence ID" value="RXH97292.1"/>
    <property type="molecule type" value="Genomic_DNA"/>
</dbReference>
<dbReference type="InterPro" id="IPR058353">
    <property type="entry name" value="DUF8040"/>
</dbReference>
<proteinExistence type="predicted"/>
<keyword evidence="4" id="KW-1185">Reference proteome</keyword>
<evidence type="ECO:0000256" key="1">
    <source>
        <dbReference type="SAM" id="Phobius"/>
    </source>
</evidence>
<sequence>MSHFMTHYYKTRKKEEIMIRYFVTNIELSGHLIPNLEQNMDRRKLLLILLLEMPYLETICICTILVLLMLRAKQRHVERRTLTNLPLVRGELSLCYLNGIIGNTDIECVNELRMDRRTFGILCDLLRQDGRVKTDGLVSVEEQVCMTLQILAHQLCKLGLVLFVNYKILIRFFFFFS</sequence>
<evidence type="ECO:0000313" key="4">
    <source>
        <dbReference type="Proteomes" id="UP000290289"/>
    </source>
</evidence>
<feature type="domain" description="DUF8040" evidence="2">
    <location>
        <begin position="96"/>
        <end position="155"/>
    </location>
</feature>
<dbReference type="Pfam" id="PF26138">
    <property type="entry name" value="DUF8040"/>
    <property type="match status" value="1"/>
</dbReference>
<keyword evidence="1" id="KW-0812">Transmembrane</keyword>
<gene>
    <name evidence="3" type="ORF">DVH24_035960</name>
</gene>
<name>A0A498JUT3_MALDO</name>
<dbReference type="AlphaFoldDB" id="A0A498JUT3"/>
<keyword evidence="1" id="KW-1133">Transmembrane helix</keyword>
<evidence type="ECO:0000259" key="2">
    <source>
        <dbReference type="Pfam" id="PF26138"/>
    </source>
</evidence>
<comment type="caution">
    <text evidence="3">The sequence shown here is derived from an EMBL/GenBank/DDBJ whole genome shotgun (WGS) entry which is preliminary data.</text>
</comment>
<reference evidence="3 4" key="1">
    <citation type="submission" date="2018-10" db="EMBL/GenBank/DDBJ databases">
        <title>A high-quality apple genome assembly.</title>
        <authorList>
            <person name="Hu J."/>
        </authorList>
    </citation>
    <scope>NUCLEOTIDE SEQUENCE [LARGE SCALE GENOMIC DNA]</scope>
    <source>
        <strain evidence="4">cv. HFTH1</strain>
        <tissue evidence="3">Young leaf</tissue>
    </source>
</reference>